<dbReference type="InterPro" id="IPR047122">
    <property type="entry name" value="Trans-enoyl_RdTase-like"/>
</dbReference>
<evidence type="ECO:0000256" key="2">
    <source>
        <dbReference type="ARBA" id="ARBA00023002"/>
    </source>
</evidence>
<protein>
    <recommendedName>
        <fullName evidence="3">Enoyl reductase (ER) domain-containing protein</fullName>
    </recommendedName>
</protein>
<dbReference type="OrthoDB" id="48317at2759"/>
<proteinExistence type="inferred from homology"/>
<dbReference type="Gene3D" id="3.40.50.720">
    <property type="entry name" value="NAD(P)-binding Rossmann-like Domain"/>
    <property type="match status" value="1"/>
</dbReference>
<gene>
    <name evidence="4" type="ORF">UA08_00471</name>
</gene>
<dbReference type="AlphaFoldDB" id="A0A225B712"/>
<dbReference type="InterPro" id="IPR013154">
    <property type="entry name" value="ADH-like_N"/>
</dbReference>
<dbReference type="Proteomes" id="UP000214365">
    <property type="component" value="Unassembled WGS sequence"/>
</dbReference>
<organism evidence="4 5">
    <name type="scientific">Talaromyces atroroseus</name>
    <dbReference type="NCBI Taxonomy" id="1441469"/>
    <lineage>
        <taxon>Eukaryota</taxon>
        <taxon>Fungi</taxon>
        <taxon>Dikarya</taxon>
        <taxon>Ascomycota</taxon>
        <taxon>Pezizomycotina</taxon>
        <taxon>Eurotiomycetes</taxon>
        <taxon>Eurotiomycetidae</taxon>
        <taxon>Eurotiales</taxon>
        <taxon>Trichocomaceae</taxon>
        <taxon>Talaromyces</taxon>
        <taxon>Talaromyces sect. Trachyspermi</taxon>
    </lineage>
</organism>
<comment type="similarity">
    <text evidence="1">Belongs to the zinc-containing alcohol dehydrogenase family.</text>
</comment>
<keyword evidence="5" id="KW-1185">Reference proteome</keyword>
<evidence type="ECO:0000313" key="5">
    <source>
        <dbReference type="Proteomes" id="UP000214365"/>
    </source>
</evidence>
<dbReference type="SMART" id="SM00829">
    <property type="entry name" value="PKS_ER"/>
    <property type="match status" value="1"/>
</dbReference>
<dbReference type="Pfam" id="PF08240">
    <property type="entry name" value="ADH_N"/>
    <property type="match status" value="1"/>
</dbReference>
<dbReference type="RefSeq" id="XP_020124040.1">
    <property type="nucleotide sequence ID" value="XM_020260281.1"/>
</dbReference>
<dbReference type="InterPro" id="IPR011032">
    <property type="entry name" value="GroES-like_sf"/>
</dbReference>
<feature type="domain" description="Enoyl reductase (ER)" evidence="3">
    <location>
        <begin position="19"/>
        <end position="376"/>
    </location>
</feature>
<sequence length="379" mass="40851">MPSLVDSLPSRQTAIIAQGPGKVAVVHDVLVPRVVSPNTAIVKTAAVAINPVDAKMLDYSAASGAVHGYDFAGIIVALAEEGVPTHLAVGDRVAGLVHGMNSLKPEIGAFADYICATADLLLKIPDQMSFEDAATLGMGLGTAGMALFKELNVPGSLDFLNEEKNQEEEVQKPPPSKAKAMPFILIYGGSTATGTRAIQLAKMSGLRPIATCSPQNFDLVRSFGAEQVFDYHDERSAAEIRSYTRNSLVYALDCISLSQTTQFCLAAIGRAGGRYVALEPYRERLASIRKAVKMSWIMMLTIFGERVALDGVYGRDAQPGDYEFGKKLFGKMQRLLDQGEDIVRTHPVQLMGGRWEGVVKGLDLIRASELSGRKLVYSI</sequence>
<comment type="caution">
    <text evidence="4">The sequence shown here is derived from an EMBL/GenBank/DDBJ whole genome shotgun (WGS) entry which is preliminary data.</text>
</comment>
<reference evidence="4 5" key="1">
    <citation type="submission" date="2015-06" db="EMBL/GenBank/DDBJ databases">
        <title>Talaromyces atroroseus IBT 11181 draft genome.</title>
        <authorList>
            <person name="Rasmussen K.B."/>
            <person name="Rasmussen S."/>
            <person name="Petersen B."/>
            <person name="Sicheritz-Ponten T."/>
            <person name="Mortensen U.H."/>
            <person name="Thrane U."/>
        </authorList>
    </citation>
    <scope>NUCLEOTIDE SEQUENCE [LARGE SCALE GENOMIC DNA]</scope>
    <source>
        <strain evidence="4 5">IBT 11181</strain>
    </source>
</reference>
<dbReference type="CDD" id="cd08249">
    <property type="entry name" value="enoyl_reductase_like"/>
    <property type="match status" value="1"/>
</dbReference>
<evidence type="ECO:0000313" key="4">
    <source>
        <dbReference type="EMBL" id="OKL63919.1"/>
    </source>
</evidence>
<dbReference type="SUPFAM" id="SSF50129">
    <property type="entry name" value="GroES-like"/>
    <property type="match status" value="1"/>
</dbReference>
<accession>A0A225B712</accession>
<evidence type="ECO:0000259" key="3">
    <source>
        <dbReference type="SMART" id="SM00829"/>
    </source>
</evidence>
<dbReference type="GeneID" id="31000226"/>
<name>A0A225B712_TALAT</name>
<dbReference type="PANTHER" id="PTHR45348:SF2">
    <property type="entry name" value="ZINC-TYPE ALCOHOL DEHYDROGENASE-LIKE PROTEIN C2E1P3.01"/>
    <property type="match status" value="1"/>
</dbReference>
<dbReference type="EMBL" id="LFMY01000001">
    <property type="protein sequence ID" value="OKL63919.1"/>
    <property type="molecule type" value="Genomic_DNA"/>
</dbReference>
<dbReference type="Gene3D" id="3.90.180.10">
    <property type="entry name" value="Medium-chain alcohol dehydrogenases, catalytic domain"/>
    <property type="match status" value="1"/>
</dbReference>
<keyword evidence="2" id="KW-0560">Oxidoreductase</keyword>
<dbReference type="GO" id="GO:0016651">
    <property type="term" value="F:oxidoreductase activity, acting on NAD(P)H"/>
    <property type="evidence" value="ECO:0007669"/>
    <property type="project" value="InterPro"/>
</dbReference>
<dbReference type="InterPro" id="IPR020843">
    <property type="entry name" value="ER"/>
</dbReference>
<dbReference type="InterPro" id="IPR036291">
    <property type="entry name" value="NAD(P)-bd_dom_sf"/>
</dbReference>
<dbReference type="SUPFAM" id="SSF51735">
    <property type="entry name" value="NAD(P)-binding Rossmann-fold domains"/>
    <property type="match status" value="1"/>
</dbReference>
<dbReference type="STRING" id="1441469.A0A225B712"/>
<dbReference type="InterPro" id="IPR013149">
    <property type="entry name" value="ADH-like_C"/>
</dbReference>
<dbReference type="Pfam" id="PF00107">
    <property type="entry name" value="ADH_zinc_N"/>
    <property type="match status" value="1"/>
</dbReference>
<dbReference type="PANTHER" id="PTHR45348">
    <property type="entry name" value="HYPOTHETICAL OXIDOREDUCTASE (EUROFUNG)"/>
    <property type="match status" value="1"/>
</dbReference>
<evidence type="ECO:0000256" key="1">
    <source>
        <dbReference type="ARBA" id="ARBA00008072"/>
    </source>
</evidence>